<evidence type="ECO:0000313" key="1">
    <source>
        <dbReference type="EMBL" id="KAF2473270.1"/>
    </source>
</evidence>
<protein>
    <submittedName>
        <fullName evidence="1">Uncharacterized protein</fullName>
    </submittedName>
</protein>
<evidence type="ECO:0000313" key="2">
    <source>
        <dbReference type="Proteomes" id="UP000799755"/>
    </source>
</evidence>
<gene>
    <name evidence="1" type="ORF">BDR25DRAFT_341390</name>
</gene>
<reference evidence="1" key="1">
    <citation type="journal article" date="2020" name="Stud. Mycol.">
        <title>101 Dothideomycetes genomes: a test case for predicting lifestyles and emergence of pathogens.</title>
        <authorList>
            <person name="Haridas S."/>
            <person name="Albert R."/>
            <person name="Binder M."/>
            <person name="Bloem J."/>
            <person name="Labutti K."/>
            <person name="Salamov A."/>
            <person name="Andreopoulos B."/>
            <person name="Baker S."/>
            <person name="Barry K."/>
            <person name="Bills G."/>
            <person name="Bluhm B."/>
            <person name="Cannon C."/>
            <person name="Castanera R."/>
            <person name="Culley D."/>
            <person name="Daum C."/>
            <person name="Ezra D."/>
            <person name="Gonzalez J."/>
            <person name="Henrissat B."/>
            <person name="Kuo A."/>
            <person name="Liang C."/>
            <person name="Lipzen A."/>
            <person name="Lutzoni F."/>
            <person name="Magnuson J."/>
            <person name="Mondo S."/>
            <person name="Nolan M."/>
            <person name="Ohm R."/>
            <person name="Pangilinan J."/>
            <person name="Park H.-J."/>
            <person name="Ramirez L."/>
            <person name="Alfaro M."/>
            <person name="Sun H."/>
            <person name="Tritt A."/>
            <person name="Yoshinaga Y."/>
            <person name="Zwiers L.-H."/>
            <person name="Turgeon B."/>
            <person name="Goodwin S."/>
            <person name="Spatafora J."/>
            <person name="Crous P."/>
            <person name="Grigoriev I."/>
        </authorList>
    </citation>
    <scope>NUCLEOTIDE SEQUENCE</scope>
    <source>
        <strain evidence="1">ATCC 200398</strain>
    </source>
</reference>
<accession>A0ACB6R4N9</accession>
<sequence length="583" mass="66660">MGSPHHIAGSASRLFPEDKASAEYKALSVIAETLAHPQRTLLSAFIQHAVDREFASRFFLDEISGQKKATVSEFLVDWASLLRKVRPVASKDLEESLRRQIWRRDGGQCCISKVQLGKDNNEYPLFVYVLSPLLFHDGDMAQNGRLYNILAAYIGELQLQNLGSLEDRNIASSRPDLSDQLMLLSPRMYEHFANGRLSFESRPLEPTKDSAQYFMKVNDFIPVNQVEHFRFITLENKAVGLASLPNAQLFEVHHRFADALAWLEVLEHMKPTHHSPHNLKTPTMARSSAEVPSKKSWIQWYIQTVTQIFQSLWIHTPVFFRAFAYKRLASIATRLYGYTGSERIHRLPFNLYLRVGSSHWASKHQAEFESLRLVEKHTQVPAPRGIDAIQYSDSSFLLMTGLSGKGIGLMLATMTDEQVDAVVQDLKGYIAELRHIPNKTGSGFQICNALGGGILDWRIGDSQRKELRFQDETAFNKCLTHDLPLNEDAWKQISRPHSARHDIVFTHADLNLRNILVDRNGKISGIVDWECAGWFPEYWEYSKMHFTVRHTARWIADVVDQVFPGYRDELYVEDMLSSMAPSW</sequence>
<dbReference type="EMBL" id="MU003500">
    <property type="protein sequence ID" value="KAF2473270.1"/>
    <property type="molecule type" value="Genomic_DNA"/>
</dbReference>
<comment type="caution">
    <text evidence="1">The sequence shown here is derived from an EMBL/GenBank/DDBJ whole genome shotgun (WGS) entry which is preliminary data.</text>
</comment>
<proteinExistence type="predicted"/>
<name>A0ACB6R4N9_9PLEO</name>
<dbReference type="Proteomes" id="UP000799755">
    <property type="component" value="Unassembled WGS sequence"/>
</dbReference>
<keyword evidence="2" id="KW-1185">Reference proteome</keyword>
<organism evidence="1 2">
    <name type="scientific">Lindgomyces ingoldianus</name>
    <dbReference type="NCBI Taxonomy" id="673940"/>
    <lineage>
        <taxon>Eukaryota</taxon>
        <taxon>Fungi</taxon>
        <taxon>Dikarya</taxon>
        <taxon>Ascomycota</taxon>
        <taxon>Pezizomycotina</taxon>
        <taxon>Dothideomycetes</taxon>
        <taxon>Pleosporomycetidae</taxon>
        <taxon>Pleosporales</taxon>
        <taxon>Lindgomycetaceae</taxon>
        <taxon>Lindgomyces</taxon>
    </lineage>
</organism>